<dbReference type="EMBL" id="BNJF01000014">
    <property type="protein sequence ID" value="GHO51516.1"/>
    <property type="molecule type" value="Genomic_DNA"/>
</dbReference>
<accession>A0A8J3IAC2</accession>
<evidence type="ECO:0000313" key="2">
    <source>
        <dbReference type="Proteomes" id="UP000612362"/>
    </source>
</evidence>
<name>A0A8J3IAC2_9CHLR</name>
<gene>
    <name evidence="1" type="ORF">KSX_96790</name>
</gene>
<dbReference type="AlphaFoldDB" id="A0A8J3IAC2"/>
<proteinExistence type="predicted"/>
<comment type="caution">
    <text evidence="1">The sequence shown here is derived from an EMBL/GenBank/DDBJ whole genome shotgun (WGS) entry which is preliminary data.</text>
</comment>
<keyword evidence="2" id="KW-1185">Reference proteome</keyword>
<sequence>MLEDKDTFTLQELFDDLPMPLAELARQSKINEVTLARIRDGRSTRRDTVNKLLFKLSEIYSRPLSLRNVTGINVMVNKRLEKKEAKAQSL</sequence>
<dbReference type="RefSeq" id="WP_220200416.1">
    <property type="nucleotide sequence ID" value="NZ_BNJF01000014.1"/>
</dbReference>
<dbReference type="Proteomes" id="UP000612362">
    <property type="component" value="Unassembled WGS sequence"/>
</dbReference>
<evidence type="ECO:0000313" key="1">
    <source>
        <dbReference type="EMBL" id="GHO51516.1"/>
    </source>
</evidence>
<protein>
    <submittedName>
        <fullName evidence="1">Uncharacterized protein</fullName>
    </submittedName>
</protein>
<reference evidence="1" key="1">
    <citation type="submission" date="2020-10" db="EMBL/GenBank/DDBJ databases">
        <title>Taxonomic study of unclassified bacteria belonging to the class Ktedonobacteria.</title>
        <authorList>
            <person name="Yabe S."/>
            <person name="Wang C.M."/>
            <person name="Zheng Y."/>
            <person name="Sakai Y."/>
            <person name="Cavaletti L."/>
            <person name="Monciardini P."/>
            <person name="Donadio S."/>
        </authorList>
    </citation>
    <scope>NUCLEOTIDE SEQUENCE</scope>
    <source>
        <strain evidence="1">SOSP1-1</strain>
    </source>
</reference>
<organism evidence="1 2">
    <name type="scientific">Ktedonospora formicarum</name>
    <dbReference type="NCBI Taxonomy" id="2778364"/>
    <lineage>
        <taxon>Bacteria</taxon>
        <taxon>Bacillati</taxon>
        <taxon>Chloroflexota</taxon>
        <taxon>Ktedonobacteria</taxon>
        <taxon>Ktedonobacterales</taxon>
        <taxon>Ktedonobacteraceae</taxon>
        <taxon>Ktedonospora</taxon>
    </lineage>
</organism>